<gene>
    <name evidence="3" type="ORF">RchiOBHm_Chr4g0389371</name>
</gene>
<dbReference type="Pfam" id="PF01535">
    <property type="entry name" value="PPR"/>
    <property type="match status" value="1"/>
</dbReference>
<dbReference type="NCBIfam" id="TIGR00756">
    <property type="entry name" value="PPR"/>
    <property type="match status" value="1"/>
</dbReference>
<evidence type="ECO:0000313" key="3">
    <source>
        <dbReference type="EMBL" id="PRQ36250.1"/>
    </source>
</evidence>
<dbReference type="STRING" id="74649.A0A2P6QPY9"/>
<dbReference type="Gramene" id="PRQ36250">
    <property type="protein sequence ID" value="PRQ36250"/>
    <property type="gene ID" value="RchiOBHm_Chr4g0389371"/>
</dbReference>
<keyword evidence="1" id="KW-0677">Repeat</keyword>
<dbReference type="InterPro" id="IPR002885">
    <property type="entry name" value="PPR_rpt"/>
</dbReference>
<dbReference type="Gene3D" id="1.25.40.10">
    <property type="entry name" value="Tetratricopeptide repeat domain"/>
    <property type="match status" value="1"/>
</dbReference>
<name>A0A2P6QPY9_ROSCH</name>
<dbReference type="InterPro" id="IPR046960">
    <property type="entry name" value="PPR_At4g14850-like_plant"/>
</dbReference>
<organism evidence="3 4">
    <name type="scientific">Rosa chinensis</name>
    <name type="common">China rose</name>
    <dbReference type="NCBI Taxonomy" id="74649"/>
    <lineage>
        <taxon>Eukaryota</taxon>
        <taxon>Viridiplantae</taxon>
        <taxon>Streptophyta</taxon>
        <taxon>Embryophyta</taxon>
        <taxon>Tracheophyta</taxon>
        <taxon>Spermatophyta</taxon>
        <taxon>Magnoliopsida</taxon>
        <taxon>eudicotyledons</taxon>
        <taxon>Gunneridae</taxon>
        <taxon>Pentapetalae</taxon>
        <taxon>rosids</taxon>
        <taxon>fabids</taxon>
        <taxon>Rosales</taxon>
        <taxon>Rosaceae</taxon>
        <taxon>Rosoideae</taxon>
        <taxon>Rosoideae incertae sedis</taxon>
        <taxon>Rosa</taxon>
    </lineage>
</organism>
<dbReference type="InterPro" id="IPR011990">
    <property type="entry name" value="TPR-like_helical_dom_sf"/>
</dbReference>
<feature type="repeat" description="PPR" evidence="2">
    <location>
        <begin position="28"/>
        <end position="62"/>
    </location>
</feature>
<dbReference type="GO" id="GO:0009451">
    <property type="term" value="P:RNA modification"/>
    <property type="evidence" value="ECO:0007669"/>
    <property type="project" value="InterPro"/>
</dbReference>
<evidence type="ECO:0000256" key="1">
    <source>
        <dbReference type="ARBA" id="ARBA00022737"/>
    </source>
</evidence>
<dbReference type="OMA" id="DIHAYAI"/>
<dbReference type="Pfam" id="PF13041">
    <property type="entry name" value="PPR_2"/>
    <property type="match status" value="1"/>
</dbReference>
<comment type="caution">
    <text evidence="3">The sequence shown here is derived from an EMBL/GenBank/DDBJ whole genome shotgun (WGS) entry which is preliminary data.</text>
</comment>
<dbReference type="GO" id="GO:0003723">
    <property type="term" value="F:RNA binding"/>
    <property type="evidence" value="ECO:0007669"/>
    <property type="project" value="InterPro"/>
</dbReference>
<accession>A0A2P6QPY9</accession>
<reference evidence="3 4" key="1">
    <citation type="journal article" date="2018" name="Nat. Genet.">
        <title>The Rosa genome provides new insights in the design of modern roses.</title>
        <authorList>
            <person name="Bendahmane M."/>
        </authorList>
    </citation>
    <scope>NUCLEOTIDE SEQUENCE [LARGE SCALE GENOMIC DNA]</scope>
    <source>
        <strain evidence="4">cv. Old Blush</strain>
    </source>
</reference>
<dbReference type="PROSITE" id="PS51375">
    <property type="entry name" value="PPR"/>
    <property type="match status" value="1"/>
</dbReference>
<dbReference type="AlphaFoldDB" id="A0A2P6QPY9"/>
<evidence type="ECO:0000256" key="2">
    <source>
        <dbReference type="PROSITE-ProRule" id="PRU00708"/>
    </source>
</evidence>
<dbReference type="PANTHER" id="PTHR47926:SF436">
    <property type="entry name" value="PENTATRICOPEPTIDE REPEAT-CONTAINING PROTEIN ELI1, CHLOROPLASTIC-LIKE ISOFORM X2"/>
    <property type="match status" value="1"/>
</dbReference>
<dbReference type="Proteomes" id="UP000238479">
    <property type="component" value="Chromosome 4"/>
</dbReference>
<sequence>MELIDFWFRKKWSCEVSLETFSEMPKSDLVSWNTIIGALFQESKFGEAIELFRVMQTEGIKGDRVTTVEAASACGYLGALDLAKWIHAYIEEKKNKINCDMWLGTALVDMFARCGDLQNAMKVFDNMARRV</sequence>
<dbReference type="PANTHER" id="PTHR47926">
    <property type="entry name" value="PENTATRICOPEPTIDE REPEAT-CONTAINING PROTEIN"/>
    <property type="match status" value="1"/>
</dbReference>
<protein>
    <submittedName>
        <fullName evidence="3">Putative pentatricopeptide</fullName>
    </submittedName>
</protein>
<keyword evidence="4" id="KW-1185">Reference proteome</keyword>
<proteinExistence type="predicted"/>
<dbReference type="EMBL" id="PDCK01000042">
    <property type="protein sequence ID" value="PRQ36250.1"/>
    <property type="molecule type" value="Genomic_DNA"/>
</dbReference>
<evidence type="ECO:0000313" key="4">
    <source>
        <dbReference type="Proteomes" id="UP000238479"/>
    </source>
</evidence>